<protein>
    <recommendedName>
        <fullName evidence="4">LVIVD repeat-containing protein</fullName>
    </recommendedName>
</protein>
<organism evidence="2 3">
    <name type="scientific">Lentzea indica</name>
    <dbReference type="NCBI Taxonomy" id="2604800"/>
    <lineage>
        <taxon>Bacteria</taxon>
        <taxon>Bacillati</taxon>
        <taxon>Actinomycetota</taxon>
        <taxon>Actinomycetes</taxon>
        <taxon>Pseudonocardiales</taxon>
        <taxon>Pseudonocardiaceae</taxon>
        <taxon>Lentzea</taxon>
    </lineage>
</organism>
<dbReference type="InterPro" id="IPR013211">
    <property type="entry name" value="LVIVD"/>
</dbReference>
<dbReference type="Pfam" id="PF08309">
    <property type="entry name" value="LVIVD"/>
    <property type="match status" value="2"/>
</dbReference>
<dbReference type="EMBL" id="VSRL01000017">
    <property type="protein sequence ID" value="NKE56641.1"/>
    <property type="molecule type" value="Genomic_DNA"/>
</dbReference>
<sequence length="447" mass="47516">MAASILITPATAVADHATNPHSPNMHAKGHSPHPATFLGEPDGVRHVNSDIAFRGNLAFHGNYDGFRIVDIADPDNPAEIVHQRCNGDQGDIVVWENILVRAWNSKKAVPRDCDGQTVPAGWEGVHVFDISNLSNPSLVASVELPCGSHTLTAAPDNGRLIVYSNNSSSTGCGTSGNLALENVLGDFIDVIEVPFAQPENANLLRREPLAGPITNVRTGCHDMGVILGSVNLAACASADATNVFDVGANAHPGGSLADPVFLYTVSEPGVGQAGTNGRWHSATFSWDGKVLVLGWEPGGGSEPECQSTDPDVDKSMFFYDAHTGAKLGQWALPRPQDGVAENCTIHNYNIVPLRNGRYIAVGGHYQAGTWVTEFTDPAHPVTIGWSDPPAISPPDLGGAWSSYWYDNFIYESSITEGLNVYRLSGDATGGAVRLGHLNPQTQEFSLP</sequence>
<evidence type="ECO:0000313" key="2">
    <source>
        <dbReference type="EMBL" id="NKE56641.1"/>
    </source>
</evidence>
<keyword evidence="3" id="KW-1185">Reference proteome</keyword>
<evidence type="ECO:0000313" key="3">
    <source>
        <dbReference type="Proteomes" id="UP001515943"/>
    </source>
</evidence>
<reference evidence="2 3" key="1">
    <citation type="submission" date="2019-08" db="EMBL/GenBank/DDBJ databases">
        <title>Lentzea from Indian Himalayas.</title>
        <authorList>
            <person name="Mandal S."/>
            <person name="Mallick Gupta A."/>
            <person name="Maiti P.K."/>
            <person name="Sarkar J."/>
            <person name="Mandal S."/>
        </authorList>
    </citation>
    <scope>NUCLEOTIDE SEQUENCE [LARGE SCALE GENOMIC DNA]</scope>
    <source>
        <strain evidence="2 3">PSKA42</strain>
    </source>
</reference>
<dbReference type="Proteomes" id="UP001515943">
    <property type="component" value="Unassembled WGS sequence"/>
</dbReference>
<comment type="caution">
    <text evidence="2">The sequence shown here is derived from an EMBL/GenBank/DDBJ whole genome shotgun (WGS) entry which is preliminary data.</text>
</comment>
<gene>
    <name evidence="2" type="ORF">FXN61_07265</name>
</gene>
<proteinExistence type="predicted"/>
<accession>A0ABX1FDA0</accession>
<evidence type="ECO:0000256" key="1">
    <source>
        <dbReference type="SAM" id="MobiDB-lite"/>
    </source>
</evidence>
<name>A0ABX1FDA0_9PSEU</name>
<evidence type="ECO:0008006" key="4">
    <source>
        <dbReference type="Google" id="ProtNLM"/>
    </source>
</evidence>
<dbReference type="RefSeq" id="WP_167971506.1">
    <property type="nucleotide sequence ID" value="NZ_VSRL01000017.1"/>
</dbReference>
<feature type="region of interest" description="Disordered" evidence="1">
    <location>
        <begin position="13"/>
        <end position="41"/>
    </location>
</feature>